<feature type="compositionally biased region" description="Acidic residues" evidence="8">
    <location>
        <begin position="251"/>
        <end position="271"/>
    </location>
</feature>
<comment type="function">
    <text evidence="7">Mitochondrial ribosome (mitoribosome) assembly factor. Binds at the interface of the head and body domains of the mitochondrial small ribosomal subunit (mt-SSU), occluding the mRNA channel and preventing compaction of the head domain towards the body. Probable inactive methyltransferase: retains the characteristic folding and ability to bind S-adenosyl-L-methionine, but it probably lost its methyltransferase activity.</text>
</comment>
<feature type="compositionally biased region" description="Basic and acidic residues" evidence="8">
    <location>
        <begin position="88"/>
        <end position="102"/>
    </location>
</feature>
<dbReference type="InterPro" id="IPR052571">
    <property type="entry name" value="Mt_RNA_Methyltransferase"/>
</dbReference>
<dbReference type="GO" id="GO:0051536">
    <property type="term" value="F:iron-sulfur cluster binding"/>
    <property type="evidence" value="ECO:0007669"/>
    <property type="project" value="UniProtKB-KW"/>
</dbReference>
<feature type="region of interest" description="Disordered" evidence="8">
    <location>
        <begin position="195"/>
        <end position="214"/>
    </location>
</feature>
<gene>
    <name evidence="9" type="ORF">BGTH12_LOCUS3569</name>
</gene>
<dbReference type="Pfam" id="PF09243">
    <property type="entry name" value="Rsm22"/>
    <property type="match status" value="1"/>
</dbReference>
<evidence type="ECO:0000256" key="3">
    <source>
        <dbReference type="ARBA" id="ARBA00022946"/>
    </source>
</evidence>
<feature type="region of interest" description="Disordered" evidence="8">
    <location>
        <begin position="78"/>
        <end position="102"/>
    </location>
</feature>
<feature type="region of interest" description="Disordered" evidence="8">
    <location>
        <begin position="251"/>
        <end position="273"/>
    </location>
</feature>
<dbReference type="GO" id="GO:0006412">
    <property type="term" value="P:translation"/>
    <property type="evidence" value="ECO:0007669"/>
    <property type="project" value="InterPro"/>
</dbReference>
<evidence type="ECO:0000256" key="4">
    <source>
        <dbReference type="ARBA" id="ARBA00023004"/>
    </source>
</evidence>
<evidence type="ECO:0000256" key="5">
    <source>
        <dbReference type="ARBA" id="ARBA00023014"/>
    </source>
</evidence>
<comment type="subcellular location">
    <subcellularLocation>
        <location evidence="1">Mitochondrion</location>
    </subcellularLocation>
</comment>
<evidence type="ECO:0000313" key="9">
    <source>
        <dbReference type="EMBL" id="CAD6502211.1"/>
    </source>
</evidence>
<sequence length="841" mass="94267">MLSVQKTQRRCLTCCHRLLSLFDINVKGPPIFNPTLLRQNTRDINQAKITRHGFYQKSFTSIPKQSNDIEDKLIEGVPRNGVSLDSNDEIRSQGSPEDKASDDNLIEATVRQARQTFGETLPSNFLSSQEYALYERLFGPPTRETTADDLEFIPGEEDEPSAKEIRSVLLQQNQKGELEEIDIHPTPCYSVVDEASKVTSDKQNKPTSEEQKEKIQYVAKNKREVEAMVQLQADMKAAAELPDKDLAEQEEVLEYEEEEEEPGEEEIDDDLYVSSDAARTHPHTMEGRSRSNPSTINLPNKSFVAPITQLLDRTKNKHLQLAAEKAFGGKGLPFSSSVPVAMKNLPQREIGLDASQNRMSEIEADAYMAAVMPGTYTAIMSSLVEVRKRLGQSWLRDLMIKSEGDGPKVLDAGAGGAGIIAWRKIMEAEWEIMKEDGTVQDNFTPLGKSSVVTGSDTLRHRASKLLENTTFLPRLPDYVHSTFTDNNIDNSQLGERKIFDVVLAPHILLPQKEDYKRRNLVKNLWSLVNPNGGVLVIIEKGLPRGFEAVADARSLILSSFISSPGDRFAENDIESAESNEGRYTEKEEGMIIAPCTSHSTCPMYPLPGISSGRKDFCHFPQRFIRPPFLQRLLGAKVRNHEDVKFSYIAFRRGIDERKASKPILLGDDATKQSFEGYEHHNLPETFQDADYIQSNISFSPLSLPRVILPPLKRHGHVTLDLCTPSGKIERWTVPKSFSSVAYRDARKSKWGDLWALGAKTRVDRNLRLGKIVNLKGQKAKHHWDEAMGNKTKKVKKYNIVMGSKGFEGIRSAGKVIENRGGKRNKGGRLSKGPKPISVDDL</sequence>
<keyword evidence="6" id="KW-0496">Mitochondrion</keyword>
<organism evidence="9 10">
    <name type="scientific">Blumeria graminis f. sp. triticale</name>
    <dbReference type="NCBI Taxonomy" id="1689686"/>
    <lineage>
        <taxon>Eukaryota</taxon>
        <taxon>Fungi</taxon>
        <taxon>Dikarya</taxon>
        <taxon>Ascomycota</taxon>
        <taxon>Pezizomycotina</taxon>
        <taxon>Leotiomycetes</taxon>
        <taxon>Erysiphales</taxon>
        <taxon>Erysiphaceae</taxon>
        <taxon>Blumeria</taxon>
    </lineage>
</organism>
<name>A0A9W4DLP2_BLUGR</name>
<feature type="region of interest" description="Disordered" evidence="8">
    <location>
        <begin position="818"/>
        <end position="841"/>
    </location>
</feature>
<accession>A0A9W4DLP2</accession>
<reference evidence="9" key="1">
    <citation type="submission" date="2020-10" db="EMBL/GenBank/DDBJ databases">
        <authorList>
            <person name="Muller C M."/>
        </authorList>
    </citation>
    <scope>NUCLEOTIDE SEQUENCE</scope>
    <source>
        <strain evidence="9">THUN-12</strain>
    </source>
</reference>
<keyword evidence="5" id="KW-0411">Iron-sulfur</keyword>
<dbReference type="GO" id="GO:0005763">
    <property type="term" value="C:mitochondrial small ribosomal subunit"/>
    <property type="evidence" value="ECO:0007669"/>
    <property type="project" value="TreeGrafter"/>
</dbReference>
<dbReference type="GO" id="GO:0046872">
    <property type="term" value="F:metal ion binding"/>
    <property type="evidence" value="ECO:0007669"/>
    <property type="project" value="UniProtKB-KW"/>
</dbReference>
<dbReference type="EMBL" id="CAJHIT010000005">
    <property type="protein sequence ID" value="CAD6502211.1"/>
    <property type="molecule type" value="Genomic_DNA"/>
</dbReference>
<keyword evidence="4" id="KW-0408">Iron</keyword>
<evidence type="ECO:0000313" key="10">
    <source>
        <dbReference type="Proteomes" id="UP000683417"/>
    </source>
</evidence>
<dbReference type="AlphaFoldDB" id="A0A9W4DLP2"/>
<dbReference type="InterPro" id="IPR015324">
    <property type="entry name" value="Ribosomal_Rsm22-like"/>
</dbReference>
<proteinExistence type="predicted"/>
<dbReference type="Proteomes" id="UP000683417">
    <property type="component" value="Unassembled WGS sequence"/>
</dbReference>
<dbReference type="PANTHER" id="PTHR13184">
    <property type="entry name" value="37S RIBOSOMAL PROTEIN S22"/>
    <property type="match status" value="1"/>
</dbReference>
<evidence type="ECO:0000256" key="7">
    <source>
        <dbReference type="ARBA" id="ARBA00045681"/>
    </source>
</evidence>
<dbReference type="GO" id="GO:0003735">
    <property type="term" value="F:structural constituent of ribosome"/>
    <property type="evidence" value="ECO:0007669"/>
    <property type="project" value="TreeGrafter"/>
</dbReference>
<comment type="caution">
    <text evidence="9">The sequence shown here is derived from an EMBL/GenBank/DDBJ whole genome shotgun (WGS) entry which is preliminary data.</text>
</comment>
<protein>
    <submittedName>
        <fullName evidence="9">BgTH12-02450</fullName>
    </submittedName>
</protein>
<evidence type="ECO:0000256" key="1">
    <source>
        <dbReference type="ARBA" id="ARBA00004173"/>
    </source>
</evidence>
<evidence type="ECO:0000256" key="8">
    <source>
        <dbReference type="SAM" id="MobiDB-lite"/>
    </source>
</evidence>
<feature type="compositionally biased region" description="Polar residues" evidence="8">
    <location>
        <begin position="290"/>
        <end position="299"/>
    </location>
</feature>
<keyword evidence="3" id="KW-0809">Transit peptide</keyword>
<dbReference type="PANTHER" id="PTHR13184:SF5">
    <property type="entry name" value="METHYLTRANSFERASE-LIKE PROTEIN 17, MITOCHONDRIAL"/>
    <property type="match status" value="1"/>
</dbReference>
<feature type="region of interest" description="Disordered" evidence="8">
    <location>
        <begin position="280"/>
        <end position="299"/>
    </location>
</feature>
<keyword evidence="2" id="KW-0479">Metal-binding</keyword>
<evidence type="ECO:0000256" key="2">
    <source>
        <dbReference type="ARBA" id="ARBA00022723"/>
    </source>
</evidence>
<evidence type="ECO:0000256" key="6">
    <source>
        <dbReference type="ARBA" id="ARBA00023128"/>
    </source>
</evidence>
<dbReference type="GO" id="GO:0008168">
    <property type="term" value="F:methyltransferase activity"/>
    <property type="evidence" value="ECO:0007669"/>
    <property type="project" value="InterPro"/>
</dbReference>